<dbReference type="RefSeq" id="WP_264070060.1">
    <property type="nucleotide sequence ID" value="NZ_JACKTY010000037.1"/>
</dbReference>
<evidence type="ECO:0000313" key="5">
    <source>
        <dbReference type="Proteomes" id="UP001526201"/>
    </source>
</evidence>
<evidence type="ECO:0000256" key="1">
    <source>
        <dbReference type="SAM" id="MobiDB-lite"/>
    </source>
</evidence>
<organism evidence="4 5">
    <name type="scientific">Mycolicibacterium komossense</name>
    <dbReference type="NCBI Taxonomy" id="1779"/>
    <lineage>
        <taxon>Bacteria</taxon>
        <taxon>Bacillati</taxon>
        <taxon>Actinomycetota</taxon>
        <taxon>Actinomycetes</taxon>
        <taxon>Mycobacteriales</taxon>
        <taxon>Mycobacteriaceae</taxon>
        <taxon>Mycolicibacterium</taxon>
    </lineage>
</organism>
<protein>
    <recommendedName>
        <fullName evidence="6">LGFP repeat-containing protein</fullName>
    </recommendedName>
</protein>
<feature type="compositionally biased region" description="Acidic residues" evidence="1">
    <location>
        <begin position="556"/>
        <end position="569"/>
    </location>
</feature>
<feature type="transmembrane region" description="Helical" evidence="2">
    <location>
        <begin position="435"/>
        <end position="459"/>
    </location>
</feature>
<dbReference type="EMBL" id="JACKTY010000037">
    <property type="protein sequence ID" value="MCV7228878.1"/>
    <property type="molecule type" value="Genomic_DNA"/>
</dbReference>
<keyword evidence="2" id="KW-1133">Transmembrane helix</keyword>
<comment type="caution">
    <text evidence="4">The sequence shown here is derived from an EMBL/GenBank/DDBJ whole genome shotgun (WGS) entry which is preliminary data.</text>
</comment>
<feature type="region of interest" description="Disordered" evidence="1">
    <location>
        <begin position="524"/>
        <end position="644"/>
    </location>
</feature>
<name>A0ABT3CHE7_9MYCO</name>
<gene>
    <name evidence="4" type="ORF">H7J73_22940</name>
</gene>
<proteinExistence type="predicted"/>
<evidence type="ECO:0008006" key="6">
    <source>
        <dbReference type="Google" id="ProtNLM"/>
    </source>
</evidence>
<feature type="chain" id="PRO_5047254861" description="LGFP repeat-containing protein" evidence="3">
    <location>
        <begin position="46"/>
        <end position="714"/>
    </location>
</feature>
<feature type="region of interest" description="Disordered" evidence="1">
    <location>
        <begin position="657"/>
        <end position="681"/>
    </location>
</feature>
<accession>A0ABT3CHE7</accession>
<keyword evidence="2" id="KW-0812">Transmembrane</keyword>
<keyword evidence="5" id="KW-1185">Reference proteome</keyword>
<evidence type="ECO:0000256" key="2">
    <source>
        <dbReference type="SAM" id="Phobius"/>
    </source>
</evidence>
<feature type="signal peptide" evidence="3">
    <location>
        <begin position="1"/>
        <end position="45"/>
    </location>
</feature>
<dbReference type="InterPro" id="IPR013207">
    <property type="entry name" value="LGFP"/>
</dbReference>
<dbReference type="Pfam" id="PF08310">
    <property type="entry name" value="LGFP"/>
    <property type="match status" value="4"/>
</dbReference>
<evidence type="ECO:0000313" key="4">
    <source>
        <dbReference type="EMBL" id="MCV7228878.1"/>
    </source>
</evidence>
<reference evidence="4 5" key="1">
    <citation type="journal article" date="2022" name="BMC Genomics">
        <title>Comparative genome analysis of mycobacteria focusing on tRNA and non-coding RNA.</title>
        <authorList>
            <person name="Behra P.R.K."/>
            <person name="Pettersson B.M.F."/>
            <person name="Ramesh M."/>
            <person name="Das S."/>
            <person name="Dasgupta S."/>
            <person name="Kirsebom L.A."/>
        </authorList>
    </citation>
    <scope>NUCLEOTIDE SEQUENCE [LARGE SCALE GENOMIC DNA]</scope>
    <source>
        <strain evidence="4 5">DSM 44078</strain>
    </source>
</reference>
<dbReference type="Proteomes" id="UP001526201">
    <property type="component" value="Unassembled WGS sequence"/>
</dbReference>
<keyword evidence="2" id="KW-0472">Membrane</keyword>
<sequence length="714" mass="74804">MTTQRNPFRWAFGWTKPAWTKPVRLTLGLVAATALVTLMSPIANADPQSDADDAINAAWTAAGGDTSQLGPKDGGVYPVGAGFGQNFAGGAVYFTPATGARAMFGAILDKYRELGGPADSDLGFPNIDEGPGKVSPDSRNTTFSAGDNPVIFWTPESGAWVVRGPINAAWDKLGGSAGVLGVPTADETYNGAVVSQTFTGGQLSYDMDTKQFTSDPPDLAGQLADLNIPTDPASAINTAWRAAGSAAGPLGLKQGDQKVIGDGAEQDFAGGKVFFSPATGAHVVSGAILAEYESLGGPTGELGFPSASEADGGVPGSRVSAFAGVGGPVIFWTADHGAVPVRGAMKAAWDKLGGAAGAIGVPVAEQNTDGDVTTQKFSGGQVSFDSKKNTFSTDPKELADQLVGLQVPPQSAAPDTSAASAPEAKSDNKFRYHTWWLWWIVPLGVLLLASLAAFAVMLVRRRSTRAEADYDDEVDDHVTDDQEHWASPEVDDVEGRARFVDPDAENAYVSSGAGWPDQDVAEAPERRWGDPAPTIDSDQTSAIGMFTPHGVHESDAVDDALDADEDPDSVDTAPTRIQDVEGSQSGRHAALNPDPGRSVWTAPDEESYLPGPQSLFAPVYGAAPPPEREEPEWDGSDSSAQVMEPDIDEEMVAPPAIHLPLDDPDEAPEGYPIKGSMRTGKYHTPGTAGYDDTVAEIWFATEQLAQANGFTRSD</sequence>
<evidence type="ECO:0000256" key="3">
    <source>
        <dbReference type="SAM" id="SignalP"/>
    </source>
</evidence>
<keyword evidence="3" id="KW-0732">Signal</keyword>